<dbReference type="AlphaFoldDB" id="A0A409WTR5"/>
<evidence type="ECO:0000313" key="1">
    <source>
        <dbReference type="EMBL" id="PPQ81915.1"/>
    </source>
</evidence>
<proteinExistence type="predicted"/>
<dbReference type="EMBL" id="NHYE01004811">
    <property type="protein sequence ID" value="PPQ81915.1"/>
    <property type="molecule type" value="Genomic_DNA"/>
</dbReference>
<evidence type="ECO:0000313" key="2">
    <source>
        <dbReference type="Proteomes" id="UP000284706"/>
    </source>
</evidence>
<accession>A0A409WTR5</accession>
<sequence length="75" mass="8344">MIFFIDTLKSSLISTLRLSLPTKYSRASLHDGQSIVKSPKKLSCQVNLMPVTRQGTKFLLRAGGDKCRVTGIQDF</sequence>
<keyword evidence="2" id="KW-1185">Reference proteome</keyword>
<reference evidence="1 2" key="1">
    <citation type="journal article" date="2018" name="Evol. Lett.">
        <title>Horizontal gene cluster transfer increased hallucinogenic mushroom diversity.</title>
        <authorList>
            <person name="Reynolds H.T."/>
            <person name="Vijayakumar V."/>
            <person name="Gluck-Thaler E."/>
            <person name="Korotkin H.B."/>
            <person name="Matheny P.B."/>
            <person name="Slot J.C."/>
        </authorList>
    </citation>
    <scope>NUCLEOTIDE SEQUENCE [LARGE SCALE GENOMIC DNA]</scope>
    <source>
        <strain evidence="1 2">SRW20</strain>
    </source>
</reference>
<comment type="caution">
    <text evidence="1">The sequence shown here is derived from an EMBL/GenBank/DDBJ whole genome shotgun (WGS) entry which is preliminary data.</text>
</comment>
<dbReference type="Proteomes" id="UP000284706">
    <property type="component" value="Unassembled WGS sequence"/>
</dbReference>
<name>A0A409WTR5_9AGAR</name>
<gene>
    <name evidence="1" type="ORF">CVT26_004125</name>
</gene>
<organism evidence="1 2">
    <name type="scientific">Gymnopilus dilepis</name>
    <dbReference type="NCBI Taxonomy" id="231916"/>
    <lineage>
        <taxon>Eukaryota</taxon>
        <taxon>Fungi</taxon>
        <taxon>Dikarya</taxon>
        <taxon>Basidiomycota</taxon>
        <taxon>Agaricomycotina</taxon>
        <taxon>Agaricomycetes</taxon>
        <taxon>Agaricomycetidae</taxon>
        <taxon>Agaricales</taxon>
        <taxon>Agaricineae</taxon>
        <taxon>Hymenogastraceae</taxon>
        <taxon>Gymnopilus</taxon>
    </lineage>
</organism>
<protein>
    <submittedName>
        <fullName evidence="1">Uncharacterized protein</fullName>
    </submittedName>
</protein>
<dbReference type="InParanoid" id="A0A409WTR5"/>